<keyword evidence="1" id="KW-1133">Transmembrane helix</keyword>
<feature type="transmembrane region" description="Helical" evidence="1">
    <location>
        <begin position="6"/>
        <end position="27"/>
    </location>
</feature>
<gene>
    <name evidence="2" type="ORF">M3M39_04985</name>
</gene>
<protein>
    <submittedName>
        <fullName evidence="2">Uncharacterized protein</fullName>
    </submittedName>
</protein>
<sequence length="83" mass="9586">MAIVWVSLNILCVLVFILGIVSGFEYFDSRKGQAVLLILVLLSFVGMGILHYWFLLSPSLQHSIINTFGKTFFDYLKWRMILK</sequence>
<evidence type="ECO:0000256" key="1">
    <source>
        <dbReference type="SAM" id="Phobius"/>
    </source>
</evidence>
<proteinExistence type="predicted"/>
<dbReference type="Proteomes" id="UP001057025">
    <property type="component" value="Chromosome"/>
</dbReference>
<keyword evidence="3" id="KW-1185">Reference proteome</keyword>
<feature type="transmembrane region" description="Helical" evidence="1">
    <location>
        <begin position="34"/>
        <end position="54"/>
    </location>
</feature>
<evidence type="ECO:0000313" key="3">
    <source>
        <dbReference type="Proteomes" id="UP001057025"/>
    </source>
</evidence>
<keyword evidence="1" id="KW-0812">Transmembrane</keyword>
<reference evidence="2" key="1">
    <citation type="submission" date="2022-05" db="EMBL/GenBank/DDBJ databases">
        <authorList>
            <person name="Oliphant S.A."/>
            <person name="Watson-Haigh N.S."/>
            <person name="Sumby K.M."/>
            <person name="Gardner J.M."/>
            <person name="Jiranek V."/>
        </authorList>
    </citation>
    <scope>NUCLEOTIDE SEQUENCE</scope>
    <source>
        <strain evidence="2">KI11_C11</strain>
    </source>
</reference>
<organism evidence="2 3">
    <name type="scientific">Fructilactobacillus hinvesii</name>
    <dbReference type="NCBI Taxonomy" id="2940300"/>
    <lineage>
        <taxon>Bacteria</taxon>
        <taxon>Bacillati</taxon>
        <taxon>Bacillota</taxon>
        <taxon>Bacilli</taxon>
        <taxon>Lactobacillales</taxon>
        <taxon>Lactobacillaceae</taxon>
        <taxon>Fructilactobacillus</taxon>
    </lineage>
</organism>
<accession>A0ABY5BRI3</accession>
<dbReference type="RefSeq" id="WP_252796775.1">
    <property type="nucleotide sequence ID" value="NZ_CP097118.1"/>
</dbReference>
<evidence type="ECO:0000313" key="2">
    <source>
        <dbReference type="EMBL" id="USS87479.1"/>
    </source>
</evidence>
<name>A0ABY5BRI3_9LACO</name>
<dbReference type="EMBL" id="CP097118">
    <property type="protein sequence ID" value="USS87479.1"/>
    <property type="molecule type" value="Genomic_DNA"/>
</dbReference>
<keyword evidence="1" id="KW-0472">Membrane</keyword>